<evidence type="ECO:0000313" key="1">
    <source>
        <dbReference type="EMBL" id="HIQ60985.1"/>
    </source>
</evidence>
<sequence>MARVSTKENKNIYHKTREALHLTREAASELLESIAPERIERIENERCYPHPDEVLIMARQYKQPNLCNYYCANQCPIGQQYVPEVKVKELSQIVLEMLASLNSMNKRKDRLIEITADGMISDDELTDFIFIQQELERISITVETLQLWAEQMLATGAIDAQQYHMCKERLDKSKN</sequence>
<name>A0A9D0YSG7_9FIRM</name>
<comment type="caution">
    <text evidence="1">The sequence shown here is derived from an EMBL/GenBank/DDBJ whole genome shotgun (WGS) entry which is preliminary data.</text>
</comment>
<proteinExistence type="predicted"/>
<dbReference type="EMBL" id="DVFO01000048">
    <property type="protein sequence ID" value="HIQ60985.1"/>
    <property type="molecule type" value="Genomic_DNA"/>
</dbReference>
<accession>A0A9D0YSG7</accession>
<evidence type="ECO:0000313" key="2">
    <source>
        <dbReference type="Proteomes" id="UP000886879"/>
    </source>
</evidence>
<dbReference type="Proteomes" id="UP000886879">
    <property type="component" value="Unassembled WGS sequence"/>
</dbReference>
<reference evidence="1" key="2">
    <citation type="journal article" date="2021" name="PeerJ">
        <title>Extensive microbial diversity within the chicken gut microbiome revealed by metagenomics and culture.</title>
        <authorList>
            <person name="Gilroy R."/>
            <person name="Ravi A."/>
            <person name="Getino M."/>
            <person name="Pursley I."/>
            <person name="Horton D.L."/>
            <person name="Alikhan N.F."/>
            <person name="Baker D."/>
            <person name="Gharbi K."/>
            <person name="Hall N."/>
            <person name="Watson M."/>
            <person name="Adriaenssens E.M."/>
            <person name="Foster-Nyarko E."/>
            <person name="Jarju S."/>
            <person name="Secka A."/>
            <person name="Antonio M."/>
            <person name="Oren A."/>
            <person name="Chaudhuri R.R."/>
            <person name="La Ragione R."/>
            <person name="Hildebrand F."/>
            <person name="Pallen M.J."/>
        </authorList>
    </citation>
    <scope>NUCLEOTIDE SEQUENCE</scope>
    <source>
        <strain evidence="1">ChiGjej2B2-12916</strain>
    </source>
</reference>
<dbReference type="AlphaFoldDB" id="A0A9D0YSG7"/>
<reference evidence="1" key="1">
    <citation type="submission" date="2020-10" db="EMBL/GenBank/DDBJ databases">
        <authorList>
            <person name="Gilroy R."/>
        </authorList>
    </citation>
    <scope>NUCLEOTIDE SEQUENCE</scope>
    <source>
        <strain evidence="1">ChiGjej2B2-12916</strain>
    </source>
</reference>
<protein>
    <submittedName>
        <fullName evidence="1">XRE family transcriptional regulator</fullName>
    </submittedName>
</protein>
<organism evidence="1 2">
    <name type="scientific">Candidatus Enterenecus faecium</name>
    <dbReference type="NCBI Taxonomy" id="2840780"/>
    <lineage>
        <taxon>Bacteria</taxon>
        <taxon>Bacillati</taxon>
        <taxon>Bacillota</taxon>
        <taxon>Clostridia</taxon>
        <taxon>Eubacteriales</taxon>
        <taxon>Candidatus Enterenecus</taxon>
    </lineage>
</organism>
<gene>
    <name evidence="1" type="ORF">IAD31_05260</name>
</gene>